<evidence type="ECO:0000313" key="3">
    <source>
        <dbReference type="Proteomes" id="UP000694423"/>
    </source>
</evidence>
<evidence type="ECO:0000259" key="1">
    <source>
        <dbReference type="PROSITE" id="PS50835"/>
    </source>
</evidence>
<dbReference type="InterPro" id="IPR013106">
    <property type="entry name" value="Ig_V-set"/>
</dbReference>
<protein>
    <recommendedName>
        <fullName evidence="1">Ig-like domain-containing protein</fullName>
    </recommendedName>
</protein>
<feature type="domain" description="Ig-like" evidence="1">
    <location>
        <begin position="24"/>
        <end position="117"/>
    </location>
</feature>
<organism evidence="2 3">
    <name type="scientific">Dromaius novaehollandiae</name>
    <name type="common">Emu</name>
    <dbReference type="NCBI Taxonomy" id="8790"/>
    <lineage>
        <taxon>Eukaryota</taxon>
        <taxon>Metazoa</taxon>
        <taxon>Chordata</taxon>
        <taxon>Craniata</taxon>
        <taxon>Vertebrata</taxon>
        <taxon>Euteleostomi</taxon>
        <taxon>Archelosauria</taxon>
        <taxon>Archosauria</taxon>
        <taxon>Dinosauria</taxon>
        <taxon>Saurischia</taxon>
        <taxon>Theropoda</taxon>
        <taxon>Coelurosauria</taxon>
        <taxon>Aves</taxon>
        <taxon>Palaeognathae</taxon>
        <taxon>Casuariiformes</taxon>
        <taxon>Dromaiidae</taxon>
        <taxon>Dromaius</taxon>
    </lineage>
</organism>
<keyword evidence="3" id="KW-1185">Reference proteome</keyword>
<sequence length="224" mass="24482">GAHTLLGPCRAHCGTGAWALGASPRSSEGLRYSVPRGSEVILDCNFTTNLTGNFTELFWLHEREESPPRLIAWHHESSCPDGNSTGNRFQSSLDLENHWSRLTISGLQESDSGWYQCERLGQFSGGQRGRGTNLTVESEHAPPVLQPHLPALRPLRIAFWQADPAGTPMCSPAGAISEVATAKRQCPQCHWQLLAWVSVTGLVSPQQWSCIEKGPVTCLMLLLG</sequence>
<accession>A0A8C4JNB5</accession>
<dbReference type="InterPro" id="IPR007110">
    <property type="entry name" value="Ig-like_dom"/>
</dbReference>
<dbReference type="InterPro" id="IPR003599">
    <property type="entry name" value="Ig_sub"/>
</dbReference>
<dbReference type="Proteomes" id="UP000694423">
    <property type="component" value="Unplaced"/>
</dbReference>
<dbReference type="InterPro" id="IPR013783">
    <property type="entry name" value="Ig-like_fold"/>
</dbReference>
<proteinExistence type="predicted"/>
<dbReference type="Ensembl" id="ENSDNVT00000012767.1">
    <property type="protein sequence ID" value="ENSDNVP00000010615.1"/>
    <property type="gene ID" value="ENSDNVG00000007491.1"/>
</dbReference>
<dbReference type="AlphaFoldDB" id="A0A8C4JNB5"/>
<reference evidence="2" key="1">
    <citation type="submission" date="2025-08" db="UniProtKB">
        <authorList>
            <consortium name="Ensembl"/>
        </authorList>
    </citation>
    <scope>IDENTIFICATION</scope>
</reference>
<reference evidence="2" key="2">
    <citation type="submission" date="2025-09" db="UniProtKB">
        <authorList>
            <consortium name="Ensembl"/>
        </authorList>
    </citation>
    <scope>IDENTIFICATION</scope>
</reference>
<dbReference type="SMART" id="SM00406">
    <property type="entry name" value="IGv"/>
    <property type="match status" value="1"/>
</dbReference>
<evidence type="ECO:0000313" key="2">
    <source>
        <dbReference type="Ensembl" id="ENSDNVP00000010615.1"/>
    </source>
</evidence>
<dbReference type="InterPro" id="IPR036179">
    <property type="entry name" value="Ig-like_dom_sf"/>
</dbReference>
<dbReference type="PROSITE" id="PS50835">
    <property type="entry name" value="IG_LIKE"/>
    <property type="match status" value="1"/>
</dbReference>
<dbReference type="SUPFAM" id="SSF48726">
    <property type="entry name" value="Immunoglobulin"/>
    <property type="match status" value="1"/>
</dbReference>
<dbReference type="Gene3D" id="2.60.40.10">
    <property type="entry name" value="Immunoglobulins"/>
    <property type="match status" value="1"/>
</dbReference>
<dbReference type="Pfam" id="PF07686">
    <property type="entry name" value="V-set"/>
    <property type="match status" value="1"/>
</dbReference>
<dbReference type="CDD" id="cd00099">
    <property type="entry name" value="IgV"/>
    <property type="match status" value="1"/>
</dbReference>
<dbReference type="SMART" id="SM00409">
    <property type="entry name" value="IG"/>
    <property type="match status" value="1"/>
</dbReference>
<name>A0A8C4JNB5_DRONO</name>